<name>A0ABW3M9A5_9PSEU</name>
<dbReference type="EMBL" id="JBHTIS010001014">
    <property type="protein sequence ID" value="MFD1047310.1"/>
    <property type="molecule type" value="Genomic_DNA"/>
</dbReference>
<dbReference type="PANTHER" id="PTHR31157">
    <property type="entry name" value="SCP DOMAIN-CONTAINING PROTEIN"/>
    <property type="match status" value="1"/>
</dbReference>
<feature type="non-terminal residue" evidence="2">
    <location>
        <position position="1"/>
    </location>
</feature>
<dbReference type="Pfam" id="PF00188">
    <property type="entry name" value="CAP"/>
    <property type="match status" value="1"/>
</dbReference>
<dbReference type="Proteomes" id="UP001597045">
    <property type="component" value="Unassembled WGS sequence"/>
</dbReference>
<proteinExistence type="predicted"/>
<accession>A0ABW3M9A5</accession>
<gene>
    <name evidence="2" type="ORF">ACFQ1S_18040</name>
</gene>
<protein>
    <submittedName>
        <fullName evidence="2">CAP domain-containing protein</fullName>
    </submittedName>
</protein>
<evidence type="ECO:0000313" key="2">
    <source>
        <dbReference type="EMBL" id="MFD1047310.1"/>
    </source>
</evidence>
<evidence type="ECO:0000259" key="1">
    <source>
        <dbReference type="Pfam" id="PF00188"/>
    </source>
</evidence>
<feature type="domain" description="SCP" evidence="1">
    <location>
        <begin position="8"/>
        <end position="118"/>
    </location>
</feature>
<reference evidence="3" key="1">
    <citation type="journal article" date="2019" name="Int. J. Syst. Evol. Microbiol.">
        <title>The Global Catalogue of Microorganisms (GCM) 10K type strain sequencing project: providing services to taxonomists for standard genome sequencing and annotation.</title>
        <authorList>
            <consortium name="The Broad Institute Genomics Platform"/>
            <consortium name="The Broad Institute Genome Sequencing Center for Infectious Disease"/>
            <person name="Wu L."/>
            <person name="Ma J."/>
        </authorList>
    </citation>
    <scope>NUCLEOTIDE SEQUENCE [LARGE SCALE GENOMIC DNA]</scope>
    <source>
        <strain evidence="3">JCM 31486</strain>
    </source>
</reference>
<sequence length="121" mass="13391">PAKAAEVVELVNQFRDSVGCDPLKVDSRLTTAAQKHSTDMAQNNFFNHTSAAGTFDQRIRAEGYPAPAAENIAKGQTSAQQVMQSWMQSDGHRRNILNCRYSTIGVGVDKQGWLWTQDFGF</sequence>
<dbReference type="Gene3D" id="3.40.33.10">
    <property type="entry name" value="CAP"/>
    <property type="match status" value="1"/>
</dbReference>
<organism evidence="2 3">
    <name type="scientific">Kibdelosporangium lantanae</name>
    <dbReference type="NCBI Taxonomy" id="1497396"/>
    <lineage>
        <taxon>Bacteria</taxon>
        <taxon>Bacillati</taxon>
        <taxon>Actinomycetota</taxon>
        <taxon>Actinomycetes</taxon>
        <taxon>Pseudonocardiales</taxon>
        <taxon>Pseudonocardiaceae</taxon>
        <taxon>Kibdelosporangium</taxon>
    </lineage>
</organism>
<dbReference type="InterPro" id="IPR035940">
    <property type="entry name" value="CAP_sf"/>
</dbReference>
<comment type="caution">
    <text evidence="2">The sequence shown here is derived from an EMBL/GenBank/DDBJ whole genome shotgun (WGS) entry which is preliminary data.</text>
</comment>
<dbReference type="SUPFAM" id="SSF55797">
    <property type="entry name" value="PR-1-like"/>
    <property type="match status" value="1"/>
</dbReference>
<evidence type="ECO:0000313" key="3">
    <source>
        <dbReference type="Proteomes" id="UP001597045"/>
    </source>
</evidence>
<dbReference type="InterPro" id="IPR014044">
    <property type="entry name" value="CAP_dom"/>
</dbReference>
<keyword evidence="3" id="KW-1185">Reference proteome</keyword>
<dbReference type="CDD" id="cd05379">
    <property type="entry name" value="CAP_bacterial"/>
    <property type="match status" value="1"/>
</dbReference>
<dbReference type="PANTHER" id="PTHR31157:SF1">
    <property type="entry name" value="SCP DOMAIN-CONTAINING PROTEIN"/>
    <property type="match status" value="1"/>
</dbReference>